<dbReference type="GO" id="GO:0003688">
    <property type="term" value="F:DNA replication origin binding"/>
    <property type="evidence" value="ECO:0007669"/>
    <property type="project" value="UniProtKB-UniRule"/>
</dbReference>
<evidence type="ECO:0000256" key="5">
    <source>
        <dbReference type="RuleBase" id="RU368084"/>
    </source>
</evidence>
<name>A0A6A7BFI3_9PLEO</name>
<keyword evidence="10" id="KW-1185">Reference proteome</keyword>
<dbReference type="PANTHER" id="PTHR14052">
    <property type="entry name" value="ORIGIN RECOGNITION COMPLEX SUBUNIT 2"/>
    <property type="match status" value="1"/>
</dbReference>
<evidence type="ECO:0000256" key="4">
    <source>
        <dbReference type="ARBA" id="ARBA00023242"/>
    </source>
</evidence>
<evidence type="ECO:0000259" key="7">
    <source>
        <dbReference type="Pfam" id="PF04084"/>
    </source>
</evidence>
<comment type="similarity">
    <text evidence="2 5">Belongs to the ORC2 family.</text>
</comment>
<feature type="domain" description="Origin recognition complex subunit 2 winged-helix" evidence="8">
    <location>
        <begin position="512"/>
        <end position="570"/>
    </location>
</feature>
<evidence type="ECO:0000256" key="3">
    <source>
        <dbReference type="ARBA" id="ARBA00022705"/>
    </source>
</evidence>
<evidence type="ECO:0000313" key="9">
    <source>
        <dbReference type="EMBL" id="KAF2854160.1"/>
    </source>
</evidence>
<feature type="compositionally biased region" description="Acidic residues" evidence="6">
    <location>
        <begin position="483"/>
        <end position="492"/>
    </location>
</feature>
<evidence type="ECO:0000256" key="1">
    <source>
        <dbReference type="ARBA" id="ARBA00004123"/>
    </source>
</evidence>
<feature type="compositionally biased region" description="Acidic residues" evidence="6">
    <location>
        <begin position="142"/>
        <end position="161"/>
    </location>
</feature>
<feature type="compositionally biased region" description="Low complexity" evidence="6">
    <location>
        <begin position="88"/>
        <end position="98"/>
    </location>
</feature>
<keyword evidence="4 5" id="KW-0539">Nucleus</keyword>
<dbReference type="Proteomes" id="UP000799423">
    <property type="component" value="Unassembled WGS sequence"/>
</dbReference>
<feature type="region of interest" description="Disordered" evidence="6">
    <location>
        <begin position="142"/>
        <end position="214"/>
    </location>
</feature>
<evidence type="ECO:0000259" key="8">
    <source>
        <dbReference type="Pfam" id="PF24882"/>
    </source>
</evidence>
<gene>
    <name evidence="9" type="ORF">T440DRAFT_388567</name>
</gene>
<sequence>MVGTKRTRDEDDTDDGTPRKLRARIAGGPPDEQDWSEAHTPSRRNKTLLLADNGTPRSILKKSALANGITATPQSSRKLLFATPTKPPNGETPNGTPTLVRNADRSARRKSNRRILERTLNGEDSDEEVLDEEDVLAEQILAEDGEDVDAGAEETVEDDIPVPETPSKRGRGRPKGSGKVGRPRKQKSPTPPAELPPHEQYFWQNRPGGTKTSNNTLSAQSLLNHDEYFQAIQSYKDRHQPEMDFLLELHGRAYDQWIFELEEGFNICLYGYGSKRIITERFTGYLYHYLKEQSPYKGTKKTPKILVINGYAAGTTLKEVLSTIASTILPANTKLPNQPPILLELILDTLSNNPPSQPVSVILNSIDSPYLRKSPTPSMLARLAAHPKINLVCTADTPNFPLLWDVGLKTQYKFLFHDATTFAPYSAEIDTVETVNELLGRSGRRVGGRDGVGFVLRSLPEKARELFQVLVMEQLALSLMDGGEVEDDDNDQDTIPGAKKSGKSKHAAPADSAQGVEYRVLYQKAVELFVCSSEIGFRSLLKEFHDHQMIESRKDAMGTERLVVPFRREELEGLAEDLAGEVF</sequence>
<evidence type="ECO:0000256" key="2">
    <source>
        <dbReference type="ARBA" id="ARBA00007421"/>
    </source>
</evidence>
<feature type="compositionally biased region" description="Basic residues" evidence="6">
    <location>
        <begin position="168"/>
        <end position="187"/>
    </location>
</feature>
<dbReference type="InterPro" id="IPR056772">
    <property type="entry name" value="RecA-like_ORC2"/>
</dbReference>
<protein>
    <recommendedName>
        <fullName evidence="5">Origin recognition complex subunit 2</fullName>
    </recommendedName>
</protein>
<reference evidence="9" key="1">
    <citation type="submission" date="2020-01" db="EMBL/GenBank/DDBJ databases">
        <authorList>
            <consortium name="DOE Joint Genome Institute"/>
            <person name="Haridas S."/>
            <person name="Albert R."/>
            <person name="Binder M."/>
            <person name="Bloem J."/>
            <person name="Labutti K."/>
            <person name="Salamov A."/>
            <person name="Andreopoulos B."/>
            <person name="Baker S.E."/>
            <person name="Barry K."/>
            <person name="Bills G."/>
            <person name="Bluhm B.H."/>
            <person name="Cannon C."/>
            <person name="Castanera R."/>
            <person name="Culley D.E."/>
            <person name="Daum C."/>
            <person name="Ezra D."/>
            <person name="Gonzalez J.B."/>
            <person name="Henrissat B."/>
            <person name="Kuo A."/>
            <person name="Liang C."/>
            <person name="Lipzen A."/>
            <person name="Lutzoni F."/>
            <person name="Magnuson J."/>
            <person name="Mondo S."/>
            <person name="Nolan M."/>
            <person name="Ohm R."/>
            <person name="Pangilinan J."/>
            <person name="Park H.-J."/>
            <person name="Ramirez L."/>
            <person name="Alfaro M."/>
            <person name="Sun H."/>
            <person name="Tritt A."/>
            <person name="Yoshinaga Y."/>
            <person name="Zwiers L.-H."/>
            <person name="Turgeon B.G."/>
            <person name="Goodwin S.B."/>
            <person name="Spatafora J.W."/>
            <person name="Crous P.W."/>
            <person name="Grigoriev I.V."/>
        </authorList>
    </citation>
    <scope>NUCLEOTIDE SEQUENCE</scope>
    <source>
        <strain evidence="9">IPT5</strain>
    </source>
</reference>
<dbReference type="Pfam" id="PF24882">
    <property type="entry name" value="WHD_ORC2"/>
    <property type="match status" value="1"/>
</dbReference>
<comment type="subunit">
    <text evidence="5">Component of the origin recognition complex (ORC).</text>
</comment>
<dbReference type="Pfam" id="PF04084">
    <property type="entry name" value="RecA-like_ORC2"/>
    <property type="match status" value="1"/>
</dbReference>
<dbReference type="InterPro" id="IPR056773">
    <property type="entry name" value="WHD_ORC2"/>
</dbReference>
<dbReference type="GO" id="GO:0006260">
    <property type="term" value="P:DNA replication"/>
    <property type="evidence" value="ECO:0007669"/>
    <property type="project" value="UniProtKB-UniRule"/>
</dbReference>
<comment type="function">
    <text evidence="5">Component of the origin recognition complex (ORC) that binds origins of replication. DNA-binding is ATP-dependent. ORC is required to assemble the pre-replication complex necessary to initiate DNA replication.</text>
</comment>
<accession>A0A6A7BFI3</accession>
<evidence type="ECO:0000256" key="6">
    <source>
        <dbReference type="SAM" id="MobiDB-lite"/>
    </source>
</evidence>
<feature type="domain" description="Origin recognition complex subunit 2 RecA-like" evidence="7">
    <location>
        <begin position="243"/>
        <end position="419"/>
    </location>
</feature>
<proteinExistence type="inferred from homology"/>
<keyword evidence="3 5" id="KW-0235">DNA replication</keyword>
<dbReference type="EMBL" id="MU006293">
    <property type="protein sequence ID" value="KAF2854160.1"/>
    <property type="molecule type" value="Genomic_DNA"/>
</dbReference>
<comment type="subcellular location">
    <subcellularLocation>
        <location evidence="1 5">Nucleus</location>
    </subcellularLocation>
</comment>
<dbReference type="AlphaFoldDB" id="A0A6A7BFI3"/>
<dbReference type="OrthoDB" id="346673at2759"/>
<feature type="region of interest" description="Disordered" evidence="6">
    <location>
        <begin position="483"/>
        <end position="509"/>
    </location>
</feature>
<feature type="region of interest" description="Disordered" evidence="6">
    <location>
        <begin position="1"/>
        <end position="130"/>
    </location>
</feature>
<evidence type="ECO:0000313" key="10">
    <source>
        <dbReference type="Proteomes" id="UP000799423"/>
    </source>
</evidence>
<dbReference type="GO" id="GO:0005664">
    <property type="term" value="C:nuclear origin of replication recognition complex"/>
    <property type="evidence" value="ECO:0007669"/>
    <property type="project" value="UniProtKB-UniRule"/>
</dbReference>
<organism evidence="9 10">
    <name type="scientific">Plenodomus tracheiphilus IPT5</name>
    <dbReference type="NCBI Taxonomy" id="1408161"/>
    <lineage>
        <taxon>Eukaryota</taxon>
        <taxon>Fungi</taxon>
        <taxon>Dikarya</taxon>
        <taxon>Ascomycota</taxon>
        <taxon>Pezizomycotina</taxon>
        <taxon>Dothideomycetes</taxon>
        <taxon>Pleosporomycetidae</taxon>
        <taxon>Pleosporales</taxon>
        <taxon>Pleosporineae</taxon>
        <taxon>Leptosphaeriaceae</taxon>
        <taxon>Plenodomus</taxon>
    </lineage>
</organism>
<dbReference type="InterPro" id="IPR007220">
    <property type="entry name" value="ORC2"/>
</dbReference>
<dbReference type="PANTHER" id="PTHR14052:SF0">
    <property type="entry name" value="ORIGIN RECOGNITION COMPLEX SUBUNIT 2"/>
    <property type="match status" value="1"/>
</dbReference>